<keyword evidence="5" id="KW-0067">ATP-binding</keyword>
<evidence type="ECO:0000259" key="13">
    <source>
        <dbReference type="PROSITE" id="PS51217"/>
    </source>
</evidence>
<dbReference type="Pfam" id="PF00580">
    <property type="entry name" value="UvrD-helicase"/>
    <property type="match status" value="1"/>
</dbReference>
<dbReference type="SUPFAM" id="SSF52540">
    <property type="entry name" value="P-loop containing nucleoside triphosphate hydrolases"/>
    <property type="match status" value="1"/>
</dbReference>
<dbReference type="PANTHER" id="PTHR11070:SF2">
    <property type="entry name" value="ATP-DEPENDENT DNA HELICASE SRS2"/>
    <property type="match status" value="1"/>
</dbReference>
<feature type="domain" description="UvrD-like helicase ATP-binding" evidence="12">
    <location>
        <begin position="10"/>
        <end position="288"/>
    </location>
</feature>
<evidence type="ECO:0000259" key="12">
    <source>
        <dbReference type="PROSITE" id="PS51198"/>
    </source>
</evidence>
<evidence type="ECO:0000256" key="1">
    <source>
        <dbReference type="ARBA" id="ARBA00009922"/>
    </source>
</evidence>
<organism evidence="14">
    <name type="scientific">hydrothermal vent metagenome</name>
    <dbReference type="NCBI Taxonomy" id="652676"/>
    <lineage>
        <taxon>unclassified sequences</taxon>
        <taxon>metagenomes</taxon>
        <taxon>ecological metagenomes</taxon>
    </lineage>
</organism>
<dbReference type="Pfam" id="PF21196">
    <property type="entry name" value="PcrA_UvrD_tudor"/>
    <property type="match status" value="1"/>
</dbReference>
<evidence type="ECO:0000256" key="5">
    <source>
        <dbReference type="ARBA" id="ARBA00022840"/>
    </source>
</evidence>
<evidence type="ECO:0000313" key="14">
    <source>
        <dbReference type="EMBL" id="VAW47456.1"/>
    </source>
</evidence>
<evidence type="ECO:0000256" key="9">
    <source>
        <dbReference type="ARBA" id="ARBA00034808"/>
    </source>
</evidence>
<evidence type="ECO:0000256" key="8">
    <source>
        <dbReference type="ARBA" id="ARBA00034617"/>
    </source>
</evidence>
<evidence type="ECO:0000256" key="2">
    <source>
        <dbReference type="ARBA" id="ARBA00022741"/>
    </source>
</evidence>
<evidence type="ECO:0000256" key="10">
    <source>
        <dbReference type="ARBA" id="ARBA00048988"/>
    </source>
</evidence>
<dbReference type="InterPro" id="IPR014016">
    <property type="entry name" value="UvrD-like_ATP-bd"/>
</dbReference>
<keyword evidence="3 14" id="KW-0378">Hydrolase</keyword>
<keyword evidence="6" id="KW-0238">DNA-binding</keyword>
<dbReference type="GO" id="GO:0043138">
    <property type="term" value="F:3'-5' DNA helicase activity"/>
    <property type="evidence" value="ECO:0007669"/>
    <property type="project" value="UniProtKB-EC"/>
</dbReference>
<dbReference type="NCBIfam" id="NF008743">
    <property type="entry name" value="PRK11773.1"/>
    <property type="match status" value="1"/>
</dbReference>
<name>A0A3B0WT11_9ZZZZ</name>
<dbReference type="Gene3D" id="1.10.10.160">
    <property type="match status" value="1"/>
</dbReference>
<keyword evidence="4 14" id="KW-0347">Helicase</keyword>
<dbReference type="InterPro" id="IPR014017">
    <property type="entry name" value="DNA_helicase_UvrD-like_C"/>
</dbReference>
<dbReference type="PANTHER" id="PTHR11070">
    <property type="entry name" value="UVRD / RECB / PCRA DNA HELICASE FAMILY MEMBER"/>
    <property type="match status" value="1"/>
</dbReference>
<proteinExistence type="inferred from homology"/>
<dbReference type="FunFam" id="1.10.10.160:FF:000001">
    <property type="entry name" value="ATP-dependent DNA helicase"/>
    <property type="match status" value="1"/>
</dbReference>
<dbReference type="EMBL" id="UOFA01000345">
    <property type="protein sequence ID" value="VAW47456.1"/>
    <property type="molecule type" value="Genomic_DNA"/>
</dbReference>
<comment type="catalytic activity">
    <reaction evidence="10">
        <text>ATP + H2O = ADP + phosphate + H(+)</text>
        <dbReference type="Rhea" id="RHEA:13065"/>
        <dbReference type="ChEBI" id="CHEBI:15377"/>
        <dbReference type="ChEBI" id="CHEBI:15378"/>
        <dbReference type="ChEBI" id="CHEBI:30616"/>
        <dbReference type="ChEBI" id="CHEBI:43474"/>
        <dbReference type="ChEBI" id="CHEBI:456216"/>
        <dbReference type="EC" id="5.6.2.4"/>
    </reaction>
</comment>
<comment type="similarity">
    <text evidence="1">Belongs to the helicase family. UvrD subfamily.</text>
</comment>
<comment type="catalytic activity">
    <reaction evidence="8">
        <text>Couples ATP hydrolysis with the unwinding of duplex DNA by translocating in the 3'-5' direction.</text>
        <dbReference type="EC" id="5.6.2.4"/>
    </reaction>
</comment>
<dbReference type="Gene3D" id="3.40.50.300">
    <property type="entry name" value="P-loop containing nucleotide triphosphate hydrolases"/>
    <property type="match status" value="2"/>
</dbReference>
<evidence type="ECO:0000256" key="7">
    <source>
        <dbReference type="ARBA" id="ARBA00023235"/>
    </source>
</evidence>
<dbReference type="EC" id="5.6.2.4" evidence="9"/>
<dbReference type="GO" id="GO:0016887">
    <property type="term" value="F:ATP hydrolysis activity"/>
    <property type="evidence" value="ECO:0007669"/>
    <property type="project" value="RHEA"/>
</dbReference>
<accession>A0A3B0WT11</accession>
<dbReference type="InterPro" id="IPR027417">
    <property type="entry name" value="P-loop_NTPase"/>
</dbReference>
<dbReference type="AlphaFoldDB" id="A0A3B0WT11"/>
<dbReference type="GO" id="GO:0000725">
    <property type="term" value="P:recombinational repair"/>
    <property type="evidence" value="ECO:0007669"/>
    <property type="project" value="TreeGrafter"/>
</dbReference>
<protein>
    <recommendedName>
        <fullName evidence="9">DNA 3'-5' helicase</fullName>
        <ecNumber evidence="9">5.6.2.4</ecNumber>
    </recommendedName>
</protein>
<dbReference type="Pfam" id="PF13361">
    <property type="entry name" value="UvrD_C"/>
    <property type="match status" value="1"/>
</dbReference>
<feature type="domain" description="UvrD-like helicase C-terminal" evidence="13">
    <location>
        <begin position="289"/>
        <end position="572"/>
    </location>
</feature>
<keyword evidence="2" id="KW-0547">Nucleotide-binding</keyword>
<sequence>MTLNTEDILKNLNENQTEAVTTDAQHALVLAGAGSGKTRVLVHRIAWLISAEFVSPYSVLALTFTNKAAAEMRNRIAFMLKREIRDMWIGTFHGIALKLLQINTEAAGLPKNFQILDSDDQYRLIRRCLNDLELDEKQWPPRTVQGFINDMKNEGLRAHEVDDYGDFNNQTLIKVFGHYDDHCQRAGLVDFSEMLLRAHELLLNDEVVLKKYRQRFSHILVDEFQDTNAIQSAFIQLLAGKDNKVLVVGDDDQSIYAWRGAKVEHILDFQSLYPNTAMYKLEQNYRSTQNILDAANGVISNNKNRLGKNLWSAQERGDLLGVYGSHSEFDEAFFVGETIENLLAETTNTDAINANDVAILYRSNAQSRLLEEVLLKRSIPYQIYGGLRFFERLEIKDVLAYSRLVNNRHDDIGFERVINTPTRGMGLKTINLIRNYAQMDQSSLWESGQKLVKEGKLSNRAATALTAFVSMIDDLEINNKDQNLAQLFSDIIERTALKDHYLKEPPEKAQTRLENLDELINAAEMFEVSDENLALGLTPLSSFLAQVSLDAGDSTKVDEPHVQLMTLHSAKGLEFPVVFIVGMEQGLFPHQNSMEDFNKLQEERRLAYVGITRAEQKLFLSYATSRRMRGKINACQPSQFLREIPKELVKQLRGNIHPTTYSAHQSTNTPYQSQRQTANDSPYQLGQSVRHKSLGDGVITDMSGKGDYLQVLVQFNDIGPKVLAVKFAKLEIL</sequence>
<gene>
    <name evidence="14" type="ORF">MNBD_GAMMA02-446</name>
</gene>
<dbReference type="PROSITE" id="PS51217">
    <property type="entry name" value="UVRD_HELICASE_CTER"/>
    <property type="match status" value="1"/>
</dbReference>
<evidence type="ECO:0000256" key="4">
    <source>
        <dbReference type="ARBA" id="ARBA00022806"/>
    </source>
</evidence>
<dbReference type="PROSITE" id="PS51198">
    <property type="entry name" value="UVRD_HELICASE_ATP_BIND"/>
    <property type="match status" value="1"/>
</dbReference>
<evidence type="ECO:0000256" key="6">
    <source>
        <dbReference type="ARBA" id="ARBA00023125"/>
    </source>
</evidence>
<dbReference type="Gene3D" id="1.10.486.10">
    <property type="entry name" value="PCRA, domain 4"/>
    <property type="match status" value="1"/>
</dbReference>
<evidence type="ECO:0000256" key="11">
    <source>
        <dbReference type="SAM" id="MobiDB-lite"/>
    </source>
</evidence>
<dbReference type="InterPro" id="IPR000212">
    <property type="entry name" value="DNA_helicase_UvrD/REP"/>
</dbReference>
<evidence type="ECO:0000256" key="3">
    <source>
        <dbReference type="ARBA" id="ARBA00022801"/>
    </source>
</evidence>
<reference evidence="14" key="1">
    <citation type="submission" date="2018-06" db="EMBL/GenBank/DDBJ databases">
        <authorList>
            <person name="Zhirakovskaya E."/>
        </authorList>
    </citation>
    <scope>NUCLEOTIDE SEQUENCE</scope>
</reference>
<dbReference type="InterPro" id="IPR013986">
    <property type="entry name" value="DExx_box_DNA_helicase_dom_sf"/>
</dbReference>
<dbReference type="CDD" id="cd17932">
    <property type="entry name" value="DEXQc_UvrD"/>
    <property type="match status" value="1"/>
</dbReference>
<dbReference type="GO" id="GO:0033202">
    <property type="term" value="C:DNA helicase complex"/>
    <property type="evidence" value="ECO:0007669"/>
    <property type="project" value="TreeGrafter"/>
</dbReference>
<keyword evidence="7" id="KW-0413">Isomerase</keyword>
<dbReference type="GO" id="GO:0005524">
    <property type="term" value="F:ATP binding"/>
    <property type="evidence" value="ECO:0007669"/>
    <property type="project" value="UniProtKB-KW"/>
</dbReference>
<dbReference type="GO" id="GO:0003677">
    <property type="term" value="F:DNA binding"/>
    <property type="evidence" value="ECO:0007669"/>
    <property type="project" value="UniProtKB-KW"/>
</dbReference>
<dbReference type="CDD" id="cd18807">
    <property type="entry name" value="SF1_C_UvrD"/>
    <property type="match status" value="1"/>
</dbReference>
<feature type="region of interest" description="Disordered" evidence="11">
    <location>
        <begin position="659"/>
        <end position="682"/>
    </location>
</feature>
<dbReference type="GO" id="GO:0005829">
    <property type="term" value="C:cytosol"/>
    <property type="evidence" value="ECO:0007669"/>
    <property type="project" value="TreeGrafter"/>
</dbReference>